<reference evidence="7" key="2">
    <citation type="submission" date="2021-09" db="EMBL/GenBank/DDBJ databases">
        <authorList>
            <person name="Jia N."/>
            <person name="Wang J."/>
            <person name="Shi W."/>
            <person name="Du L."/>
            <person name="Sun Y."/>
            <person name="Zhan W."/>
            <person name="Jiang J."/>
            <person name="Wang Q."/>
            <person name="Zhang B."/>
            <person name="Ji P."/>
            <person name="Sakyi L.B."/>
            <person name="Cui X."/>
            <person name="Yuan T."/>
            <person name="Jiang B."/>
            <person name="Yang W."/>
            <person name="Lam T.T.-Y."/>
            <person name="Chang Q."/>
            <person name="Ding S."/>
            <person name="Wang X."/>
            <person name="Zhu J."/>
            <person name="Ruan X."/>
            <person name="Zhao L."/>
            <person name="Wei J."/>
            <person name="Que T."/>
            <person name="Du C."/>
            <person name="Cheng J."/>
            <person name="Dai P."/>
            <person name="Han X."/>
            <person name="Huang E."/>
            <person name="Gao Y."/>
            <person name="Liu J."/>
            <person name="Shao H."/>
            <person name="Ye R."/>
            <person name="Li L."/>
            <person name="Wei W."/>
            <person name="Wang X."/>
            <person name="Wang C."/>
            <person name="Huo Q."/>
            <person name="Li W."/>
            <person name="Guo W."/>
            <person name="Chen H."/>
            <person name="Chen S."/>
            <person name="Zhou L."/>
            <person name="Zhou L."/>
            <person name="Ni X."/>
            <person name="Tian J."/>
            <person name="Zhou Y."/>
            <person name="Sheng Y."/>
            <person name="Liu T."/>
            <person name="Pan Y."/>
            <person name="Xia L."/>
            <person name="Li J."/>
            <person name="Zhao F."/>
            <person name="Cao W."/>
        </authorList>
    </citation>
    <scope>NUCLEOTIDE SEQUENCE</scope>
    <source>
        <strain evidence="7">Rmic-2018</strain>
        <tissue evidence="7">Larvae</tissue>
    </source>
</reference>
<evidence type="ECO:0000256" key="2">
    <source>
        <dbReference type="ARBA" id="ARBA00022771"/>
    </source>
</evidence>
<keyword evidence="3" id="KW-0862">Zinc</keyword>
<proteinExistence type="predicted"/>
<evidence type="ECO:0000313" key="8">
    <source>
        <dbReference type="Proteomes" id="UP000821866"/>
    </source>
</evidence>
<keyword evidence="1" id="KW-0479">Metal-binding</keyword>
<organism evidence="7 8">
    <name type="scientific">Rhipicephalus microplus</name>
    <name type="common">Cattle tick</name>
    <name type="synonym">Boophilus microplus</name>
    <dbReference type="NCBI Taxonomy" id="6941"/>
    <lineage>
        <taxon>Eukaryota</taxon>
        <taxon>Metazoa</taxon>
        <taxon>Ecdysozoa</taxon>
        <taxon>Arthropoda</taxon>
        <taxon>Chelicerata</taxon>
        <taxon>Arachnida</taxon>
        <taxon>Acari</taxon>
        <taxon>Parasitiformes</taxon>
        <taxon>Ixodida</taxon>
        <taxon>Ixodoidea</taxon>
        <taxon>Ixodidae</taxon>
        <taxon>Rhipicephalinae</taxon>
        <taxon>Rhipicephalus</taxon>
        <taxon>Boophilus</taxon>
    </lineage>
</organism>
<dbReference type="InterPro" id="IPR006612">
    <property type="entry name" value="THAP_Znf"/>
</dbReference>
<accession>A0A9J6E0B1</accession>
<dbReference type="Proteomes" id="UP000821866">
    <property type="component" value="Chromosome 4"/>
</dbReference>
<dbReference type="PROSITE" id="PS50950">
    <property type="entry name" value="ZF_THAP"/>
    <property type="match status" value="1"/>
</dbReference>
<evidence type="ECO:0000256" key="3">
    <source>
        <dbReference type="ARBA" id="ARBA00022833"/>
    </source>
</evidence>
<dbReference type="EMBL" id="JABSTU010000006">
    <property type="protein sequence ID" value="KAH8027999.1"/>
    <property type="molecule type" value="Genomic_DNA"/>
</dbReference>
<keyword evidence="4 5" id="KW-0238">DNA-binding</keyword>
<dbReference type="GO" id="GO:0003677">
    <property type="term" value="F:DNA binding"/>
    <property type="evidence" value="ECO:0007669"/>
    <property type="project" value="UniProtKB-UniRule"/>
</dbReference>
<evidence type="ECO:0000313" key="7">
    <source>
        <dbReference type="EMBL" id="KAH8027999.1"/>
    </source>
</evidence>
<dbReference type="AlphaFoldDB" id="A0A9J6E0B1"/>
<evidence type="ECO:0000256" key="4">
    <source>
        <dbReference type="ARBA" id="ARBA00023125"/>
    </source>
</evidence>
<dbReference type="GO" id="GO:0008270">
    <property type="term" value="F:zinc ion binding"/>
    <property type="evidence" value="ECO:0007669"/>
    <property type="project" value="UniProtKB-KW"/>
</dbReference>
<sequence length="173" mass="19485">MSSGVKRKASQAHCFAPGCSSGYVSARKSDRQVSLFSVSKDPERFKAWQRAVPRADEPLEATSVLCELHFDEQYLVRFFTHTINGFELPEGHADVDGIDCARNSDESRSTTLKAMPHLAKLTVVGCPNHNTELTNKVIKFYVLTRLHFLVKTQNASQGDKCKKMKMLKLRRVL</sequence>
<evidence type="ECO:0000259" key="6">
    <source>
        <dbReference type="PROSITE" id="PS50950"/>
    </source>
</evidence>
<feature type="domain" description="THAP-type" evidence="6">
    <location>
        <begin position="10"/>
        <end position="92"/>
    </location>
</feature>
<dbReference type="Pfam" id="PF05485">
    <property type="entry name" value="THAP"/>
    <property type="match status" value="1"/>
</dbReference>
<evidence type="ECO:0000256" key="5">
    <source>
        <dbReference type="PROSITE-ProRule" id="PRU00309"/>
    </source>
</evidence>
<gene>
    <name evidence="7" type="ORF">HPB51_012288</name>
</gene>
<protein>
    <recommendedName>
        <fullName evidence="6">THAP-type domain-containing protein</fullName>
    </recommendedName>
</protein>
<keyword evidence="8" id="KW-1185">Reference proteome</keyword>
<evidence type="ECO:0000256" key="1">
    <source>
        <dbReference type="ARBA" id="ARBA00022723"/>
    </source>
</evidence>
<keyword evidence="2 5" id="KW-0863">Zinc-finger</keyword>
<comment type="caution">
    <text evidence="7">The sequence shown here is derived from an EMBL/GenBank/DDBJ whole genome shotgun (WGS) entry which is preliminary data.</text>
</comment>
<reference evidence="7" key="1">
    <citation type="journal article" date="2020" name="Cell">
        <title>Large-Scale Comparative Analyses of Tick Genomes Elucidate Their Genetic Diversity and Vector Capacities.</title>
        <authorList>
            <consortium name="Tick Genome and Microbiome Consortium (TIGMIC)"/>
            <person name="Jia N."/>
            <person name="Wang J."/>
            <person name="Shi W."/>
            <person name="Du L."/>
            <person name="Sun Y."/>
            <person name="Zhan W."/>
            <person name="Jiang J.F."/>
            <person name="Wang Q."/>
            <person name="Zhang B."/>
            <person name="Ji P."/>
            <person name="Bell-Sakyi L."/>
            <person name="Cui X.M."/>
            <person name="Yuan T.T."/>
            <person name="Jiang B.G."/>
            <person name="Yang W.F."/>
            <person name="Lam T.T."/>
            <person name="Chang Q.C."/>
            <person name="Ding S.J."/>
            <person name="Wang X.J."/>
            <person name="Zhu J.G."/>
            <person name="Ruan X.D."/>
            <person name="Zhao L."/>
            <person name="Wei J.T."/>
            <person name="Ye R.Z."/>
            <person name="Que T.C."/>
            <person name="Du C.H."/>
            <person name="Zhou Y.H."/>
            <person name="Cheng J.X."/>
            <person name="Dai P.F."/>
            <person name="Guo W.B."/>
            <person name="Han X.H."/>
            <person name="Huang E.J."/>
            <person name="Li L.F."/>
            <person name="Wei W."/>
            <person name="Gao Y.C."/>
            <person name="Liu J.Z."/>
            <person name="Shao H.Z."/>
            <person name="Wang X."/>
            <person name="Wang C.C."/>
            <person name="Yang T.C."/>
            <person name="Huo Q.B."/>
            <person name="Li W."/>
            <person name="Chen H.Y."/>
            <person name="Chen S.E."/>
            <person name="Zhou L.G."/>
            <person name="Ni X.B."/>
            <person name="Tian J.H."/>
            <person name="Sheng Y."/>
            <person name="Liu T."/>
            <person name="Pan Y.S."/>
            <person name="Xia L.Y."/>
            <person name="Li J."/>
            <person name="Zhao F."/>
            <person name="Cao W.C."/>
        </authorList>
    </citation>
    <scope>NUCLEOTIDE SEQUENCE</scope>
    <source>
        <strain evidence="7">Rmic-2018</strain>
    </source>
</reference>
<dbReference type="SUPFAM" id="SSF57716">
    <property type="entry name" value="Glucocorticoid receptor-like (DNA-binding domain)"/>
    <property type="match status" value="1"/>
</dbReference>
<name>A0A9J6E0B1_RHIMP</name>